<organism evidence="1 2">
    <name type="scientific">Salinibacillus xinjiangensis</name>
    <dbReference type="NCBI Taxonomy" id="1229268"/>
    <lineage>
        <taxon>Bacteria</taxon>
        <taxon>Bacillati</taxon>
        <taxon>Bacillota</taxon>
        <taxon>Bacilli</taxon>
        <taxon>Bacillales</taxon>
        <taxon>Bacillaceae</taxon>
        <taxon>Salinibacillus</taxon>
    </lineage>
</organism>
<gene>
    <name evidence="1" type="ORF">GH754_15100</name>
</gene>
<evidence type="ECO:0000313" key="2">
    <source>
        <dbReference type="Proteomes" id="UP000480185"/>
    </source>
</evidence>
<keyword evidence="2" id="KW-1185">Reference proteome</keyword>
<dbReference type="OrthoDB" id="270184at2"/>
<evidence type="ECO:0000313" key="1">
    <source>
        <dbReference type="EMBL" id="MRG87613.1"/>
    </source>
</evidence>
<comment type="caution">
    <text evidence="1">The sequence shown here is derived from an EMBL/GenBank/DDBJ whole genome shotgun (WGS) entry which is preliminary data.</text>
</comment>
<name>A0A6G1X9C6_9BACI</name>
<dbReference type="InterPro" id="IPR019714">
    <property type="entry name" value="2-haloacid_dehalogenase_DehI"/>
</dbReference>
<dbReference type="EMBL" id="WJNH01000010">
    <property type="protein sequence ID" value="MRG87613.1"/>
    <property type="molecule type" value="Genomic_DNA"/>
</dbReference>
<protein>
    <submittedName>
        <fullName evidence="1">Uncharacterized protein</fullName>
    </submittedName>
</protein>
<proteinExistence type="predicted"/>
<reference evidence="1 2" key="1">
    <citation type="submission" date="2019-11" db="EMBL/GenBank/DDBJ databases">
        <authorList>
            <person name="Li J."/>
        </authorList>
    </citation>
    <scope>NUCLEOTIDE SEQUENCE [LARGE SCALE GENOMIC DNA]</scope>
    <source>
        <strain evidence="1 2">J4</strain>
    </source>
</reference>
<dbReference type="AlphaFoldDB" id="A0A6G1X9C6"/>
<accession>A0A6G1X9C6</accession>
<dbReference type="GO" id="GO:0019120">
    <property type="term" value="F:hydrolase activity, acting on acid halide bonds, in C-halide compounds"/>
    <property type="evidence" value="ECO:0007669"/>
    <property type="project" value="InterPro"/>
</dbReference>
<sequence>MMQYGFPEVFESDAGGIVKEVYEDIKYVLKVPLVNFIFRALANYPEFLTIAWQQVRPNMLTINMETAANKLRFPALTTVPQYDFSKNHHPQTLNHIHNIISTFQYVNPKLLLIASLLIESLADRPITTQKPIEGHIQPGIYSQIPHIDLVHIPQAPISLRTLLFDVAKTHNSFDVASDYRALANYPKFLHVTWSHLKPYISSNEYTILKSAILNQAVNVSREEMPYSVWIDNNYLANIYSPDQIAGIMGVISFFHQFLPGLIIENEFMRRMII</sequence>
<dbReference type="Proteomes" id="UP000480185">
    <property type="component" value="Unassembled WGS sequence"/>
</dbReference>
<dbReference type="Pfam" id="PF10778">
    <property type="entry name" value="DehI"/>
    <property type="match status" value="1"/>
</dbReference>
<dbReference type="RefSeq" id="WP_153729502.1">
    <property type="nucleotide sequence ID" value="NZ_WJNH01000010.1"/>
</dbReference>